<comment type="caution">
    <text evidence="3">The sequence shown here is derived from an EMBL/GenBank/DDBJ whole genome shotgun (WGS) entry which is preliminary data.</text>
</comment>
<evidence type="ECO:0000256" key="2">
    <source>
        <dbReference type="SAM" id="MobiDB-lite"/>
    </source>
</evidence>
<name>A0A1J9Q3H2_9EURO</name>
<gene>
    <name evidence="3" type="ORF">AJ78_08967</name>
</gene>
<keyword evidence="4" id="KW-1185">Reference proteome</keyword>
<dbReference type="EMBL" id="LGRN01001193">
    <property type="protein sequence ID" value="OJD09709.1"/>
    <property type="molecule type" value="Genomic_DNA"/>
</dbReference>
<protein>
    <submittedName>
        <fullName evidence="3">Uncharacterized protein</fullName>
    </submittedName>
</protein>
<feature type="coiled-coil region" evidence="1">
    <location>
        <begin position="49"/>
        <end position="80"/>
    </location>
</feature>
<reference evidence="3 4" key="1">
    <citation type="submission" date="2015-07" db="EMBL/GenBank/DDBJ databases">
        <title>Emmonsia species relationships and genome sequence.</title>
        <authorList>
            <consortium name="The Broad Institute Genomics Platform"/>
            <person name="Cuomo C.A."/>
            <person name="Munoz J.F."/>
            <person name="Imamovic A."/>
            <person name="Priest M.E."/>
            <person name="Young S."/>
            <person name="Clay O.K."/>
            <person name="McEwen J.G."/>
        </authorList>
    </citation>
    <scope>NUCLEOTIDE SEQUENCE [LARGE SCALE GENOMIC DNA]</scope>
    <source>
        <strain evidence="3 4">UAMH 9510</strain>
    </source>
</reference>
<dbReference type="VEuPathDB" id="FungiDB:AJ78_08967"/>
<dbReference type="OrthoDB" id="4188854at2759"/>
<dbReference type="AlphaFoldDB" id="A0A1J9Q3H2"/>
<keyword evidence="1" id="KW-0175">Coiled coil</keyword>
<feature type="region of interest" description="Disordered" evidence="2">
    <location>
        <begin position="149"/>
        <end position="183"/>
    </location>
</feature>
<sequence>MASAPEHSQSLLPEPAEMSQLPEGWREAIRMAAEHAAEPAKLHVRNTLLDQSLRTLNQWREQVEERNRELFTKHENVTNRNTAAFATALQSTTLKYHIKIQEMKRELQLLHAAVTRPANLEISVPASATLTDIHTPDVSRTTAYSGEYEADKKGRPAAEYIKPGDLSDSLKFNDDRKNDAALN</sequence>
<organism evidence="3 4">
    <name type="scientific">Emergomyces pasteurianus Ep9510</name>
    <dbReference type="NCBI Taxonomy" id="1447872"/>
    <lineage>
        <taxon>Eukaryota</taxon>
        <taxon>Fungi</taxon>
        <taxon>Dikarya</taxon>
        <taxon>Ascomycota</taxon>
        <taxon>Pezizomycotina</taxon>
        <taxon>Eurotiomycetes</taxon>
        <taxon>Eurotiomycetidae</taxon>
        <taxon>Onygenales</taxon>
        <taxon>Ajellomycetaceae</taxon>
        <taxon>Emergomyces</taxon>
    </lineage>
</organism>
<accession>A0A1J9Q3H2</accession>
<evidence type="ECO:0000313" key="3">
    <source>
        <dbReference type="EMBL" id="OJD09709.1"/>
    </source>
</evidence>
<evidence type="ECO:0000256" key="1">
    <source>
        <dbReference type="SAM" id="Coils"/>
    </source>
</evidence>
<evidence type="ECO:0000313" key="4">
    <source>
        <dbReference type="Proteomes" id="UP000182235"/>
    </source>
</evidence>
<proteinExistence type="predicted"/>
<dbReference type="Proteomes" id="UP000182235">
    <property type="component" value="Unassembled WGS sequence"/>
</dbReference>
<feature type="compositionally biased region" description="Basic and acidic residues" evidence="2">
    <location>
        <begin position="171"/>
        <end position="183"/>
    </location>
</feature>